<dbReference type="EMBL" id="CAJPDR010000122">
    <property type="protein sequence ID" value="CAF9919448.1"/>
    <property type="molecule type" value="Genomic_DNA"/>
</dbReference>
<name>A0A8H3II05_9LECA</name>
<dbReference type="InterPro" id="IPR007364">
    <property type="entry name" value="SFM1-like"/>
</dbReference>
<dbReference type="PANTHER" id="PTHR35517:SF1">
    <property type="entry name" value="PROTEIN ARGININE N-METHYLTRANSFERASE SFM1"/>
    <property type="match status" value="1"/>
</dbReference>
<gene>
    <name evidence="1" type="ORF">ALECFALPRED_001165</name>
</gene>
<protein>
    <submittedName>
        <fullName evidence="1">Uncharacterized protein</fullName>
    </submittedName>
</protein>
<dbReference type="Pfam" id="PF04252">
    <property type="entry name" value="SFM1-like"/>
    <property type="match status" value="1"/>
</dbReference>
<proteinExistence type="predicted"/>
<keyword evidence="2" id="KW-1185">Reference proteome</keyword>
<dbReference type="OrthoDB" id="373498at2759"/>
<organism evidence="1 2">
    <name type="scientific">Alectoria fallacina</name>
    <dbReference type="NCBI Taxonomy" id="1903189"/>
    <lineage>
        <taxon>Eukaryota</taxon>
        <taxon>Fungi</taxon>
        <taxon>Dikarya</taxon>
        <taxon>Ascomycota</taxon>
        <taxon>Pezizomycotina</taxon>
        <taxon>Lecanoromycetes</taxon>
        <taxon>OSLEUM clade</taxon>
        <taxon>Lecanoromycetidae</taxon>
        <taxon>Lecanorales</taxon>
        <taxon>Lecanorineae</taxon>
        <taxon>Parmeliaceae</taxon>
        <taxon>Alectoria</taxon>
    </lineage>
</organism>
<dbReference type="GO" id="GO:0035241">
    <property type="term" value="F:protein-arginine omega-N monomethyltransferase activity"/>
    <property type="evidence" value="ECO:0007669"/>
    <property type="project" value="TreeGrafter"/>
</dbReference>
<dbReference type="CDD" id="cd18090">
    <property type="entry name" value="Arginine_MT_Sfm1"/>
    <property type="match status" value="1"/>
</dbReference>
<sequence>MASLTGVEVTSYIVEHLDPELGPWSTLEYRSIAQESAKAGVRFFLSSVPQAMSLPPELRDLESLTIEHLSVEELFQEDKGRVCLLDPAATVELSPEDGTKFDVFLFGGILGDDPPRDRTSELRKKGFRGRRLGPIQMTTDTAVRVTRTVIQQKVPLKDIPYVDYPELQIDEHESTEMPFRYVKTADGLPCMPEGMVDLIKADSEKGFGDLV</sequence>
<dbReference type="Proteomes" id="UP000664203">
    <property type="component" value="Unassembled WGS sequence"/>
</dbReference>
<dbReference type="AlphaFoldDB" id="A0A8H3II05"/>
<evidence type="ECO:0000313" key="1">
    <source>
        <dbReference type="EMBL" id="CAF9919448.1"/>
    </source>
</evidence>
<dbReference type="PANTHER" id="PTHR35517">
    <property type="entry name" value="PROTEIN ARGININE N-METHYLTRANSFERASE SFM1"/>
    <property type="match status" value="1"/>
</dbReference>
<evidence type="ECO:0000313" key="2">
    <source>
        <dbReference type="Proteomes" id="UP000664203"/>
    </source>
</evidence>
<accession>A0A8H3II05</accession>
<reference evidence="1" key="1">
    <citation type="submission" date="2021-03" db="EMBL/GenBank/DDBJ databases">
        <authorList>
            <person name="Tagirdzhanova G."/>
        </authorList>
    </citation>
    <scope>NUCLEOTIDE SEQUENCE</scope>
</reference>
<comment type="caution">
    <text evidence="1">The sequence shown here is derived from an EMBL/GenBank/DDBJ whole genome shotgun (WGS) entry which is preliminary data.</text>
</comment>